<evidence type="ECO:0000313" key="1">
    <source>
        <dbReference type="EMBL" id="GHI52787.1"/>
    </source>
</evidence>
<keyword evidence="2" id="KW-1185">Reference proteome</keyword>
<dbReference type="EMBL" id="BNEA01000010">
    <property type="protein sequence ID" value="GHI52787.1"/>
    <property type="molecule type" value="Genomic_DNA"/>
</dbReference>
<dbReference type="Proteomes" id="UP000646738">
    <property type="component" value="Unassembled WGS sequence"/>
</dbReference>
<protein>
    <recommendedName>
        <fullName evidence="3">Restriction alleviation protein, Lar family</fullName>
    </recommendedName>
</protein>
<sequence>MSGVPREESHPYFACPSCGIVGEPDSVEYALSPDREHVDWTVAMKVSCGSCRSYAEITQTDAVVRDSEHRCLRCGHATACPARADRVRCWSCGLNQPGPASAGARAEYLHDVERAADQWAAARVRVAKDDARERGALPWWTS</sequence>
<reference evidence="2" key="1">
    <citation type="submission" date="2023-07" db="EMBL/GenBank/DDBJ databases">
        <title>Whole genome shotgun sequence of Streptomyces achromogenes subsp. rubradiris NBRC 14000.</title>
        <authorList>
            <person name="Komaki H."/>
            <person name="Tamura T."/>
        </authorList>
    </citation>
    <scope>NUCLEOTIDE SEQUENCE [LARGE SCALE GENOMIC DNA]</scope>
    <source>
        <strain evidence="2">NBRC 14000</strain>
    </source>
</reference>
<organism evidence="1 2">
    <name type="scientific">Streptomyces rubradiris</name>
    <name type="common">Streptomyces achromogenes subsp. rubradiris</name>
    <dbReference type="NCBI Taxonomy" id="285531"/>
    <lineage>
        <taxon>Bacteria</taxon>
        <taxon>Bacillati</taxon>
        <taxon>Actinomycetota</taxon>
        <taxon>Actinomycetes</taxon>
        <taxon>Kitasatosporales</taxon>
        <taxon>Streptomycetaceae</taxon>
        <taxon>Streptomyces</taxon>
    </lineage>
</organism>
<proteinExistence type="predicted"/>
<evidence type="ECO:0000313" key="2">
    <source>
        <dbReference type="Proteomes" id="UP000646738"/>
    </source>
</evidence>
<evidence type="ECO:0008006" key="3">
    <source>
        <dbReference type="Google" id="ProtNLM"/>
    </source>
</evidence>
<comment type="caution">
    <text evidence="1">The sequence shown here is derived from an EMBL/GenBank/DDBJ whole genome shotgun (WGS) entry which is preliminary data.</text>
</comment>
<dbReference type="RefSeq" id="WP_189998270.1">
    <property type="nucleotide sequence ID" value="NZ_BNCB01000020.1"/>
</dbReference>
<accession>A0ABQ3RAG8</accession>
<name>A0ABQ3RAG8_STRRR</name>
<gene>
    <name evidence="1" type="ORF">Srubr_26330</name>
</gene>